<evidence type="ECO:0000313" key="3">
    <source>
        <dbReference type="Proteomes" id="UP000217676"/>
    </source>
</evidence>
<dbReference type="Proteomes" id="UP000217676">
    <property type="component" value="Chromosome"/>
</dbReference>
<sequence>MSVPQSLKVAPKPAPPEGAGFGAERPTAATTPENPSAKPSRAPVATLLWPTIATSPHPCPTAPPADRTSQVRGPGATARRR</sequence>
<proteinExistence type="predicted"/>
<name>A0A160P0Q3_STRLU</name>
<feature type="region of interest" description="Disordered" evidence="1">
    <location>
        <begin position="1"/>
        <end position="81"/>
    </location>
</feature>
<evidence type="ECO:0000256" key="1">
    <source>
        <dbReference type="SAM" id="MobiDB-lite"/>
    </source>
</evidence>
<dbReference type="EMBL" id="AP017424">
    <property type="protein sequence ID" value="BAU83971.1"/>
    <property type="molecule type" value="Genomic_DNA"/>
</dbReference>
<dbReference type="AlphaFoldDB" id="A0A160P0Q3"/>
<accession>A0A160P0Q3</accession>
<organism evidence="2 3">
    <name type="scientific">Streptomyces laurentii</name>
    <dbReference type="NCBI Taxonomy" id="39478"/>
    <lineage>
        <taxon>Bacteria</taxon>
        <taxon>Bacillati</taxon>
        <taxon>Actinomycetota</taxon>
        <taxon>Actinomycetes</taxon>
        <taxon>Kitasatosporales</taxon>
        <taxon>Streptomycetaceae</taxon>
        <taxon>Streptomyces</taxon>
    </lineage>
</organism>
<gene>
    <name evidence="2" type="ORF">SLA_3056</name>
</gene>
<protein>
    <submittedName>
        <fullName evidence="2">Uncharacterized protein</fullName>
    </submittedName>
</protein>
<reference evidence="2 3" key="1">
    <citation type="journal article" date="2016" name="Genome Announc.">
        <title>Complete Genome Sequence of Thiostrepton-Producing Streptomyces laurentii ATCC 31255.</title>
        <authorList>
            <person name="Doi K."/>
            <person name="Fujino Y."/>
            <person name="Nagayoshi Y."/>
            <person name="Ohshima T."/>
            <person name="Ogata S."/>
        </authorList>
    </citation>
    <scope>NUCLEOTIDE SEQUENCE [LARGE SCALE GENOMIC DNA]</scope>
    <source>
        <strain evidence="2 3">ATCC 31255</strain>
    </source>
</reference>
<keyword evidence="3" id="KW-1185">Reference proteome</keyword>
<dbReference type="KEGG" id="slau:SLA_3056"/>
<evidence type="ECO:0000313" key="2">
    <source>
        <dbReference type="EMBL" id="BAU83971.1"/>
    </source>
</evidence>